<proteinExistence type="predicted"/>
<reference evidence="2" key="2">
    <citation type="journal article" date="2024" name="Antonie Van Leeuwenhoek">
        <title>Roseihalotalea indica gen. nov., sp. nov., a halophilic Bacteroidetes from mesopelagic Southwest Indian Ocean with higher carbohydrate metabolic potential.</title>
        <authorList>
            <person name="Chen B."/>
            <person name="Zhang M."/>
            <person name="Lin D."/>
            <person name="Ye J."/>
            <person name="Tang K."/>
        </authorList>
    </citation>
    <scope>NUCLEOTIDE SEQUENCE</scope>
    <source>
        <strain evidence="2">TK19036</strain>
    </source>
</reference>
<organism evidence="2">
    <name type="scientific">Roseihalotalea indica</name>
    <dbReference type="NCBI Taxonomy" id="2867963"/>
    <lineage>
        <taxon>Bacteria</taxon>
        <taxon>Pseudomonadati</taxon>
        <taxon>Bacteroidota</taxon>
        <taxon>Cytophagia</taxon>
        <taxon>Cytophagales</taxon>
        <taxon>Catalimonadaceae</taxon>
        <taxon>Roseihalotalea</taxon>
    </lineage>
</organism>
<reference evidence="2" key="1">
    <citation type="journal article" date="2023" name="Comput. Struct. Biotechnol. J.">
        <title>Discovery of a novel marine Bacteroidetes with a rich repertoire of carbohydrate-active enzymes.</title>
        <authorList>
            <person name="Chen B."/>
            <person name="Liu G."/>
            <person name="Chen Q."/>
            <person name="Wang H."/>
            <person name="Liu L."/>
            <person name="Tang K."/>
        </authorList>
    </citation>
    <scope>NUCLEOTIDE SEQUENCE</scope>
    <source>
        <strain evidence="2">TK19036</strain>
    </source>
</reference>
<dbReference type="EMBL" id="CP120682">
    <property type="protein sequence ID" value="WKN40096.1"/>
    <property type="molecule type" value="Genomic_DNA"/>
</dbReference>
<keyword evidence="1" id="KW-0472">Membrane</keyword>
<accession>A0AA49JK27</accession>
<keyword evidence="1" id="KW-1133">Transmembrane helix</keyword>
<protein>
    <submittedName>
        <fullName evidence="2">Uncharacterized protein</fullName>
    </submittedName>
</protein>
<evidence type="ECO:0000313" key="2">
    <source>
        <dbReference type="EMBL" id="WKN40096.1"/>
    </source>
</evidence>
<name>A0AA49JK27_9BACT</name>
<dbReference type="AlphaFoldDB" id="A0AA49JK27"/>
<keyword evidence="1" id="KW-0812">Transmembrane</keyword>
<feature type="transmembrane region" description="Helical" evidence="1">
    <location>
        <begin position="32"/>
        <end position="50"/>
    </location>
</feature>
<gene>
    <name evidence="2" type="ORF">K4G66_15485</name>
</gene>
<sequence length="166" mass="19077">MKEEVPTDTPKKAWFQQLPLRIEKKFWNSEKIISLSAFVVSIATLLALLYQIRLSGEQNELSRQQQYASVLPYVQVFTQTRDPGHFSVSLVNNGIGPAFIDEIRVVYDEQVYPGDLYSFNWEVIAKRDTLYFTYSNITEGRVIPAGETIVMAEVEGEPAMRDKLMY</sequence>
<evidence type="ECO:0000256" key="1">
    <source>
        <dbReference type="SAM" id="Phobius"/>
    </source>
</evidence>